<name>A0A8J8W5F5_9EURO</name>
<evidence type="ECO:0000313" key="4">
    <source>
        <dbReference type="Proteomes" id="UP000631181"/>
    </source>
</evidence>
<accession>A0A8J8W5F5</accession>
<dbReference type="Pfam" id="PF07859">
    <property type="entry name" value="Abhydrolase_3"/>
    <property type="match status" value="1"/>
</dbReference>
<evidence type="ECO:0000256" key="1">
    <source>
        <dbReference type="ARBA" id="ARBA00022801"/>
    </source>
</evidence>
<comment type="caution">
    <text evidence="3">The sequence shown here is derived from an EMBL/GenBank/DDBJ whole genome shotgun (WGS) entry which is preliminary data.</text>
</comment>
<dbReference type="InterPro" id="IPR029058">
    <property type="entry name" value="AB_hydrolase_fold"/>
</dbReference>
<dbReference type="OrthoDB" id="2152029at2759"/>
<organism evidence="3 4">
    <name type="scientific">Penicillium ucsense</name>
    <dbReference type="NCBI Taxonomy" id="2839758"/>
    <lineage>
        <taxon>Eukaryota</taxon>
        <taxon>Fungi</taxon>
        <taxon>Dikarya</taxon>
        <taxon>Ascomycota</taxon>
        <taxon>Pezizomycotina</taxon>
        <taxon>Eurotiomycetes</taxon>
        <taxon>Eurotiomycetidae</taxon>
        <taxon>Eurotiales</taxon>
        <taxon>Aspergillaceae</taxon>
        <taxon>Penicillium</taxon>
    </lineage>
</organism>
<dbReference type="EMBL" id="WIWV01000032">
    <property type="protein sequence ID" value="KAF7716994.1"/>
    <property type="molecule type" value="Genomic_DNA"/>
</dbReference>
<reference evidence="3" key="1">
    <citation type="journal article" date="2020" name="Front. Microbiol.">
        <title>Gene regulatory networks of Penicillium echinulatum 2HH and Penicillium oxalicum 114-2 inferred by a computational biology approach.</title>
        <authorList>
            <person name="Lenz A.R."/>
            <person name="Galan-Vasquez E."/>
            <person name="Balbinot E."/>
            <person name="De Abreu F.P."/>
            <person name="De Oliveira N.S."/>
            <person name="Da Rosa L.O."/>
            <person name="De Avila E Silva S."/>
            <person name="Camassola M."/>
            <person name="Dillon A.J.P."/>
            <person name="Perez-Rueda E."/>
        </authorList>
    </citation>
    <scope>NUCLEOTIDE SEQUENCE</scope>
    <source>
        <strain evidence="3">S1M29</strain>
    </source>
</reference>
<gene>
    <name evidence="3" type="ORF">PECM_004868</name>
</gene>
<keyword evidence="1 3" id="KW-0378">Hydrolase</keyword>
<feature type="domain" description="Alpha/beta hydrolase fold-3" evidence="2">
    <location>
        <begin position="117"/>
        <end position="320"/>
    </location>
</feature>
<proteinExistence type="predicted"/>
<dbReference type="InterPro" id="IPR013094">
    <property type="entry name" value="AB_hydrolase_3"/>
</dbReference>
<protein>
    <submittedName>
        <fullName evidence="3">Alpha/beta hydrolase fold-3 domain-containing protein</fullName>
        <ecNumber evidence="3">3.5.1.-</ecNumber>
    </submittedName>
</protein>
<dbReference type="GO" id="GO:0016787">
    <property type="term" value="F:hydrolase activity"/>
    <property type="evidence" value="ECO:0007669"/>
    <property type="project" value="UniProtKB-KW"/>
</dbReference>
<dbReference type="SUPFAM" id="SSF53474">
    <property type="entry name" value="alpha/beta-Hydrolases"/>
    <property type="match status" value="1"/>
</dbReference>
<dbReference type="AlphaFoldDB" id="A0A8J8W5F5"/>
<sequence>MTSAPADVSVKILPWATFAYLQPKNRQDPKWTYRQALVNTLLKVCLHKYCTLHKGSSQVSLKPGLERSRFVLIDPARSDLYNGVACSKVTSPEIVGATWYPRRPSRDIVIPHDQHIVLHFHGGSYIVGDGRISSCGFLAKHMLAYTPSQYVLSVQYRLTGPPNGRFPAQLQDAISAYFYLLDSLHIPASQIILCGDSAGANLALGLLRYITNSDNSTLLPAPKCALLLSPWTNIPEAVDTEAWNRSANYKTEYVPASFPARGATLLLHDLEITKSVEEQIAPIKHPFSLPAPILVVTGGKEVLCEENRAFAQIYKSFGHNEALVDLYVSEPPPHDLFMIGWIMGFQKQARECAEVAGTFIRQFNVQRNER</sequence>
<dbReference type="EC" id="3.5.1.-" evidence="3"/>
<evidence type="ECO:0000259" key="2">
    <source>
        <dbReference type="Pfam" id="PF07859"/>
    </source>
</evidence>
<dbReference type="PANTHER" id="PTHR48081:SF8">
    <property type="entry name" value="ALPHA_BETA HYDROLASE FOLD-3 DOMAIN-CONTAINING PROTEIN-RELATED"/>
    <property type="match status" value="1"/>
</dbReference>
<dbReference type="GO" id="GO:0017000">
    <property type="term" value="P:antibiotic biosynthetic process"/>
    <property type="evidence" value="ECO:0007669"/>
    <property type="project" value="UniProtKB-ARBA"/>
</dbReference>
<dbReference type="Proteomes" id="UP000631181">
    <property type="component" value="Unassembled WGS sequence"/>
</dbReference>
<keyword evidence="4" id="KW-1185">Reference proteome</keyword>
<evidence type="ECO:0000313" key="3">
    <source>
        <dbReference type="EMBL" id="KAF7716994.1"/>
    </source>
</evidence>
<dbReference type="InterPro" id="IPR050300">
    <property type="entry name" value="GDXG_lipolytic_enzyme"/>
</dbReference>
<dbReference type="PANTHER" id="PTHR48081">
    <property type="entry name" value="AB HYDROLASE SUPERFAMILY PROTEIN C4A8.06C"/>
    <property type="match status" value="1"/>
</dbReference>
<dbReference type="Gene3D" id="3.40.50.1820">
    <property type="entry name" value="alpha/beta hydrolase"/>
    <property type="match status" value="1"/>
</dbReference>
<dbReference type="GO" id="GO:0072330">
    <property type="term" value="P:monocarboxylic acid biosynthetic process"/>
    <property type="evidence" value="ECO:0007669"/>
    <property type="project" value="UniProtKB-ARBA"/>
</dbReference>